<evidence type="ECO:0000256" key="1">
    <source>
        <dbReference type="SAM" id="Phobius"/>
    </source>
</evidence>
<sequence length="333" mass="37319">MPDQDDRKDDSPPSRLTPLWRLLAACGIAALHGLGSYLLLTGLQGAQALIGISFLFIQPAALASFVCYICDPMATRPMSFYASVPLVLVLGAIGLGGYFFQEGVICCLMLAPVWYGMGFLGARLTYKYRQRSHPEEVFSLAVLALPLAMAAMEPMITPPWESHTVARSAIMAGSPDQIWPLLRGIPDVRPGEGRWNITQDVLGVPRPLGARLEGEGIGAARIAQWQRGIRFAEVVDEWQPQRRIGWRFDFRGSQGWQFTDQHLRPDSNYFRVTRGSYQLDPVDSAHSRVTIRTTYAIRTRVNFYAALWGEWMLGDLEDNLLGLINQRIKPNRR</sequence>
<dbReference type="Proteomes" id="UP001218231">
    <property type="component" value="Chromosome"/>
</dbReference>
<keyword evidence="1" id="KW-0812">Transmembrane</keyword>
<name>A0ABY7TXN0_9SPHN</name>
<organism evidence="2 3">
    <name type="scientific">Novosphingobium humi</name>
    <dbReference type="NCBI Taxonomy" id="2282397"/>
    <lineage>
        <taxon>Bacteria</taxon>
        <taxon>Pseudomonadati</taxon>
        <taxon>Pseudomonadota</taxon>
        <taxon>Alphaproteobacteria</taxon>
        <taxon>Sphingomonadales</taxon>
        <taxon>Sphingomonadaceae</taxon>
        <taxon>Novosphingobium</taxon>
    </lineage>
</organism>
<proteinExistence type="predicted"/>
<feature type="transmembrane region" description="Helical" evidence="1">
    <location>
        <begin position="107"/>
        <end position="125"/>
    </location>
</feature>
<dbReference type="SUPFAM" id="SSF55961">
    <property type="entry name" value="Bet v1-like"/>
    <property type="match status" value="1"/>
</dbReference>
<feature type="transmembrane region" description="Helical" evidence="1">
    <location>
        <begin position="46"/>
        <end position="68"/>
    </location>
</feature>
<evidence type="ECO:0000313" key="2">
    <source>
        <dbReference type="EMBL" id="WCT77640.1"/>
    </source>
</evidence>
<reference evidence="2 3" key="1">
    <citation type="submission" date="2023-02" db="EMBL/GenBank/DDBJ databases">
        <title>Genome sequence of Novosphingobium humi KACC 19094.</title>
        <authorList>
            <person name="Kim S."/>
            <person name="Heo J."/>
            <person name="Kwon S.-W."/>
        </authorList>
    </citation>
    <scope>NUCLEOTIDE SEQUENCE [LARGE SCALE GENOMIC DNA]</scope>
    <source>
        <strain evidence="2 3">KACC 19094</strain>
    </source>
</reference>
<keyword evidence="1" id="KW-0472">Membrane</keyword>
<gene>
    <name evidence="2" type="ORF">PQ457_01270</name>
</gene>
<keyword evidence="3" id="KW-1185">Reference proteome</keyword>
<dbReference type="EMBL" id="CP117417">
    <property type="protein sequence ID" value="WCT77640.1"/>
    <property type="molecule type" value="Genomic_DNA"/>
</dbReference>
<keyword evidence="1" id="KW-1133">Transmembrane helix</keyword>
<dbReference type="RefSeq" id="WP_273618007.1">
    <property type="nucleotide sequence ID" value="NZ_CP103868.1"/>
</dbReference>
<protein>
    <submittedName>
        <fullName evidence="2">SRPBCC family protein</fullName>
    </submittedName>
</protein>
<feature type="transmembrane region" description="Helical" evidence="1">
    <location>
        <begin position="20"/>
        <end position="40"/>
    </location>
</feature>
<feature type="transmembrane region" description="Helical" evidence="1">
    <location>
        <begin position="80"/>
        <end position="101"/>
    </location>
</feature>
<accession>A0ABY7TXN0</accession>
<evidence type="ECO:0000313" key="3">
    <source>
        <dbReference type="Proteomes" id="UP001218231"/>
    </source>
</evidence>